<dbReference type="InterPro" id="IPR006140">
    <property type="entry name" value="D-isomer_DH_NAD-bd"/>
</dbReference>
<dbReference type="Gene3D" id="3.40.50.720">
    <property type="entry name" value="NAD(P)-binding Rossmann-like Domain"/>
    <property type="match status" value="2"/>
</dbReference>
<evidence type="ECO:0000259" key="3">
    <source>
        <dbReference type="Pfam" id="PF02826"/>
    </source>
</evidence>
<evidence type="ECO:0000313" key="5">
    <source>
        <dbReference type="Proteomes" id="UP000002630"/>
    </source>
</evidence>
<evidence type="ECO:0000256" key="2">
    <source>
        <dbReference type="ARBA" id="ARBA00023027"/>
    </source>
</evidence>
<dbReference type="PANTHER" id="PTHR43333">
    <property type="entry name" value="2-HACID_DH_C DOMAIN-CONTAINING PROTEIN"/>
    <property type="match status" value="1"/>
</dbReference>
<evidence type="ECO:0000256" key="1">
    <source>
        <dbReference type="ARBA" id="ARBA00023002"/>
    </source>
</evidence>
<dbReference type="EMBL" id="FN649751">
    <property type="protein sequence ID" value="CBN77946.1"/>
    <property type="molecule type" value="Genomic_DNA"/>
</dbReference>
<dbReference type="Proteomes" id="UP000002630">
    <property type="component" value="Linkage Group LG26"/>
</dbReference>
<keyword evidence="5" id="KW-1185">Reference proteome</keyword>
<reference evidence="4 5" key="1">
    <citation type="journal article" date="2010" name="Nature">
        <title>The Ectocarpus genome and the independent evolution of multicellularity in brown algae.</title>
        <authorList>
            <person name="Cock J.M."/>
            <person name="Sterck L."/>
            <person name="Rouze P."/>
            <person name="Scornet D."/>
            <person name="Allen A.E."/>
            <person name="Amoutzias G."/>
            <person name="Anthouard V."/>
            <person name="Artiguenave F."/>
            <person name="Aury J.M."/>
            <person name="Badger J.H."/>
            <person name="Beszteri B."/>
            <person name="Billiau K."/>
            <person name="Bonnet E."/>
            <person name="Bothwell J.H."/>
            <person name="Bowler C."/>
            <person name="Boyen C."/>
            <person name="Brownlee C."/>
            <person name="Carrano C.J."/>
            <person name="Charrier B."/>
            <person name="Cho G.Y."/>
            <person name="Coelho S.M."/>
            <person name="Collen J."/>
            <person name="Corre E."/>
            <person name="Da Silva C."/>
            <person name="Delage L."/>
            <person name="Delaroque N."/>
            <person name="Dittami S.M."/>
            <person name="Doulbeau S."/>
            <person name="Elias M."/>
            <person name="Farnham G."/>
            <person name="Gachon C.M."/>
            <person name="Gschloessl B."/>
            <person name="Heesch S."/>
            <person name="Jabbari K."/>
            <person name="Jubin C."/>
            <person name="Kawai H."/>
            <person name="Kimura K."/>
            <person name="Kloareg B."/>
            <person name="Kupper F.C."/>
            <person name="Lang D."/>
            <person name="Le Bail A."/>
            <person name="Leblanc C."/>
            <person name="Lerouge P."/>
            <person name="Lohr M."/>
            <person name="Lopez P.J."/>
            <person name="Martens C."/>
            <person name="Maumus F."/>
            <person name="Michel G."/>
            <person name="Miranda-Saavedra D."/>
            <person name="Morales J."/>
            <person name="Moreau H."/>
            <person name="Motomura T."/>
            <person name="Nagasato C."/>
            <person name="Napoli C.A."/>
            <person name="Nelson D.R."/>
            <person name="Nyvall-Collen P."/>
            <person name="Peters A.F."/>
            <person name="Pommier C."/>
            <person name="Potin P."/>
            <person name="Poulain J."/>
            <person name="Quesneville H."/>
            <person name="Read B."/>
            <person name="Rensing S.A."/>
            <person name="Ritter A."/>
            <person name="Rousvoal S."/>
            <person name="Samanta M."/>
            <person name="Samson G."/>
            <person name="Schroeder D.C."/>
            <person name="Segurens B."/>
            <person name="Strittmatter M."/>
            <person name="Tonon T."/>
            <person name="Tregear J.W."/>
            <person name="Valentin K."/>
            <person name="von Dassow P."/>
            <person name="Yamagishi T."/>
            <person name="Van de Peer Y."/>
            <person name="Wincker P."/>
        </authorList>
    </citation>
    <scope>NUCLEOTIDE SEQUENCE [LARGE SCALE GENOMIC DNA]</scope>
    <source>
        <strain evidence="5">Ec32 / CCAP1310/4</strain>
    </source>
</reference>
<name>D8LT75_ECTSI</name>
<sequence>MGYPSCRLGSAAGQASIIVVAEADDPTLVELERLPKDASEVLFRGSTIEEFSTPEGKRALAEANVLLNCIGTKDLLSQLFPLAPKLAWVHSRLVGVDAALFPALIEADDVSLTNARGLFASALAEHVVLSCLYFAKDVDRWKRNQKCRKWERYHVAEVSRTTLGIIGYGDIGRAAAVKAKAMGMKIIAQRRRPELSIGDGIVDQVFGAGQVGDVIAQSDYILVAAALTPATVGMVGAEELSRAKPHAVIISIGRGPLIDEGAMTQMLQDGRLRGAALDVFTTEPLPTDSPLWGLENVLLSPHNADLAAHYLSDSVRKFAENVDNFVKGDDMSIHVVNKKAGY</sequence>
<evidence type="ECO:0000313" key="4">
    <source>
        <dbReference type="EMBL" id="CBN77946.1"/>
    </source>
</evidence>
<protein>
    <submittedName>
        <fullName evidence="4">D-isomer specific 2-hydroxyacid dehydrogenase, NAD-binding</fullName>
    </submittedName>
</protein>
<dbReference type="STRING" id="2880.D8LT75"/>
<dbReference type="PANTHER" id="PTHR43333:SF1">
    <property type="entry name" value="D-ISOMER SPECIFIC 2-HYDROXYACID DEHYDROGENASE NAD-BINDING DOMAIN-CONTAINING PROTEIN"/>
    <property type="match status" value="1"/>
</dbReference>
<dbReference type="OMA" id="WHHGTDK"/>
<gene>
    <name evidence="4" type="ORF">Esi_0081_0025</name>
</gene>
<organism evidence="4 5">
    <name type="scientific">Ectocarpus siliculosus</name>
    <name type="common">Brown alga</name>
    <name type="synonym">Conferva siliculosa</name>
    <dbReference type="NCBI Taxonomy" id="2880"/>
    <lineage>
        <taxon>Eukaryota</taxon>
        <taxon>Sar</taxon>
        <taxon>Stramenopiles</taxon>
        <taxon>Ochrophyta</taxon>
        <taxon>PX clade</taxon>
        <taxon>Phaeophyceae</taxon>
        <taxon>Ectocarpales</taxon>
        <taxon>Ectocarpaceae</taxon>
        <taxon>Ectocarpus</taxon>
    </lineage>
</organism>
<dbReference type="EMBL" id="FN649047">
    <property type="protein sequence ID" value="CBN77946.1"/>
    <property type="molecule type" value="Genomic_DNA"/>
</dbReference>
<dbReference type="CDD" id="cd05300">
    <property type="entry name" value="2-Hacid_dh_1"/>
    <property type="match status" value="1"/>
</dbReference>
<dbReference type="AlphaFoldDB" id="D8LT75"/>
<dbReference type="SUPFAM" id="SSF51735">
    <property type="entry name" value="NAD(P)-binding Rossmann-fold domains"/>
    <property type="match status" value="1"/>
</dbReference>
<dbReference type="GO" id="GO:0016491">
    <property type="term" value="F:oxidoreductase activity"/>
    <property type="evidence" value="ECO:0007669"/>
    <property type="project" value="UniProtKB-KW"/>
</dbReference>
<keyword evidence="2" id="KW-0520">NAD</keyword>
<accession>D8LT75</accession>
<proteinExistence type="predicted"/>
<dbReference type="Pfam" id="PF02826">
    <property type="entry name" value="2-Hacid_dh_C"/>
    <property type="match status" value="1"/>
</dbReference>
<dbReference type="eggNOG" id="KOG0068">
    <property type="taxonomic scope" value="Eukaryota"/>
</dbReference>
<dbReference type="InParanoid" id="D8LT75"/>
<dbReference type="InterPro" id="IPR036291">
    <property type="entry name" value="NAD(P)-bd_dom_sf"/>
</dbReference>
<dbReference type="GO" id="GO:0051287">
    <property type="term" value="F:NAD binding"/>
    <property type="evidence" value="ECO:0007669"/>
    <property type="project" value="InterPro"/>
</dbReference>
<dbReference type="OrthoDB" id="298012at2759"/>
<feature type="domain" description="D-isomer specific 2-hydroxyacid dehydrogenase NAD-binding" evidence="3">
    <location>
        <begin position="131"/>
        <end position="304"/>
    </location>
</feature>
<keyword evidence="1" id="KW-0560">Oxidoreductase</keyword>